<reference evidence="7" key="1">
    <citation type="submission" date="2020-06" db="EMBL/GenBank/DDBJ databases">
        <authorList>
            <consortium name="Plant Systems Biology data submission"/>
        </authorList>
    </citation>
    <scope>NUCLEOTIDE SEQUENCE</scope>
    <source>
        <strain evidence="7">D6</strain>
    </source>
</reference>
<comment type="subcellular location">
    <subcellularLocation>
        <location evidence="1">Membrane</location>
        <topology evidence="1">Single-pass membrane protein</topology>
    </subcellularLocation>
</comment>
<dbReference type="AlphaFoldDB" id="A0A9N8DXF5"/>
<protein>
    <submittedName>
        <fullName evidence="7">Leucine rich repeat</fullName>
    </submittedName>
</protein>
<evidence type="ECO:0000256" key="2">
    <source>
        <dbReference type="ARBA" id="ARBA00022614"/>
    </source>
</evidence>
<dbReference type="PANTHER" id="PTHR48053:SF32">
    <property type="entry name" value="LEUCINE RICH REPEAT FAMILY PROTEIN, EXPRESSED"/>
    <property type="match status" value="1"/>
</dbReference>
<keyword evidence="6" id="KW-0812">Transmembrane</keyword>
<evidence type="ECO:0000256" key="4">
    <source>
        <dbReference type="ARBA" id="ARBA00022737"/>
    </source>
</evidence>
<evidence type="ECO:0000313" key="8">
    <source>
        <dbReference type="Proteomes" id="UP001153069"/>
    </source>
</evidence>
<dbReference type="GO" id="GO:0016020">
    <property type="term" value="C:membrane"/>
    <property type="evidence" value="ECO:0007669"/>
    <property type="project" value="UniProtKB-SubCell"/>
</dbReference>
<feature type="compositionally biased region" description="Low complexity" evidence="5">
    <location>
        <begin position="147"/>
        <end position="162"/>
    </location>
</feature>
<keyword evidence="4" id="KW-0677">Repeat</keyword>
<dbReference type="InterPro" id="IPR032675">
    <property type="entry name" value="LRR_dom_sf"/>
</dbReference>
<feature type="transmembrane region" description="Helical" evidence="6">
    <location>
        <begin position="203"/>
        <end position="226"/>
    </location>
</feature>
<gene>
    <name evidence="7" type="ORF">SEMRO_449_G145380.1</name>
</gene>
<evidence type="ECO:0000256" key="1">
    <source>
        <dbReference type="ARBA" id="ARBA00004167"/>
    </source>
</evidence>
<feature type="compositionally biased region" description="Basic and acidic residues" evidence="5">
    <location>
        <begin position="93"/>
        <end position="103"/>
    </location>
</feature>
<name>A0A9N8DXF5_9STRA</name>
<feature type="compositionally biased region" description="Basic and acidic residues" evidence="5">
    <location>
        <begin position="45"/>
        <end position="59"/>
    </location>
</feature>
<keyword evidence="6" id="KW-1133">Transmembrane helix</keyword>
<dbReference type="OrthoDB" id="38453at2759"/>
<dbReference type="PANTHER" id="PTHR48053">
    <property type="entry name" value="LEUCINE RICH REPEAT FAMILY PROTEIN, EXPRESSED"/>
    <property type="match status" value="1"/>
</dbReference>
<evidence type="ECO:0000256" key="3">
    <source>
        <dbReference type="ARBA" id="ARBA00022729"/>
    </source>
</evidence>
<keyword evidence="6" id="KW-0472">Membrane</keyword>
<evidence type="ECO:0000256" key="5">
    <source>
        <dbReference type="SAM" id="MobiDB-lite"/>
    </source>
</evidence>
<keyword evidence="2" id="KW-0433">Leucine-rich repeat</keyword>
<feature type="region of interest" description="Disordered" evidence="5">
    <location>
        <begin position="129"/>
        <end position="167"/>
    </location>
</feature>
<dbReference type="Gene3D" id="3.80.10.10">
    <property type="entry name" value="Ribonuclease Inhibitor"/>
    <property type="match status" value="3"/>
</dbReference>
<proteinExistence type="predicted"/>
<dbReference type="Proteomes" id="UP001153069">
    <property type="component" value="Unassembled WGS sequence"/>
</dbReference>
<dbReference type="InterPro" id="IPR051716">
    <property type="entry name" value="Plant_RL_S/T_kinase"/>
</dbReference>
<evidence type="ECO:0000256" key="6">
    <source>
        <dbReference type="SAM" id="Phobius"/>
    </source>
</evidence>
<sequence>MADLDQYDLDLMDLVAARCEGGTGAESFLDLNNFGRDVEKGVDVEQEKESAVSPKDRGLFQKPFTAHGTGTGTTCDTGTDKQDKNPACTLVDTQERETKEPTHNDSNNNQGETEAEGIAGAYAIQSAPELRPGESTGPTLSGGGGDNESSNSSSSTESHGSDLAVPVANPVDDEDLQQAQEYNPTTAMPSSARRKQKTKRVKTCLLLGAILLVALIMVLMATGILVPTTSKTNEDAAQATAVPTMNPSGAPSIIMSLEEHIKALLPADTLMAIQEDPTSPQSMAYEWLLEDDDDGKSNLHSDARISQKFALATLYFATSGDTWADNTNWLNHSIHECGWFHAPDFAMKETMQHVYPGYLSEFFPPSEPPPTPCNSHGIYQNLWLDRNNLVGFIPEELYMLSSLQTLSLGWNQLDGVLSTRLGQLFDLEGLAIFGQPRVGNIPSEIGLLTKLRGLLLTNSNHQGLLPSELWQLTNIETLALMDHKQMQGTIPSEVGHFSSLKWIVVTESDINGSIPTELGQIESLEWIVLERNRLSGSIPKELAIHANKLMMSMFGNDLVGTIPSELGLLTSLNFILTLRGNQLSGSIPSELGLLTNLQTGLSLRGNLLTGVIPTELGLLTHALLLLLDDNQLSGQIPSEFGELTSLGQLGMANNSLSGLIPHALSTLQESLHALSFNGNPLLSGTIPKDICSVHGTPFRNQMAPDSFLDPPGVSFDCSDILCGCNCSCDANS</sequence>
<keyword evidence="8" id="KW-1185">Reference proteome</keyword>
<accession>A0A9N8DXF5</accession>
<keyword evidence="3" id="KW-0732">Signal</keyword>
<dbReference type="EMBL" id="CAICTM010000448">
    <property type="protein sequence ID" value="CAB9510723.1"/>
    <property type="molecule type" value="Genomic_DNA"/>
</dbReference>
<dbReference type="FunFam" id="3.80.10.10:FF:000041">
    <property type="entry name" value="LRR receptor-like serine/threonine-protein kinase ERECTA"/>
    <property type="match status" value="1"/>
</dbReference>
<comment type="caution">
    <text evidence="7">The sequence shown here is derived from an EMBL/GenBank/DDBJ whole genome shotgun (WGS) entry which is preliminary data.</text>
</comment>
<evidence type="ECO:0000313" key="7">
    <source>
        <dbReference type="EMBL" id="CAB9510723.1"/>
    </source>
</evidence>
<feature type="region of interest" description="Disordered" evidence="5">
    <location>
        <begin position="45"/>
        <end position="112"/>
    </location>
</feature>
<organism evidence="7 8">
    <name type="scientific">Seminavis robusta</name>
    <dbReference type="NCBI Taxonomy" id="568900"/>
    <lineage>
        <taxon>Eukaryota</taxon>
        <taxon>Sar</taxon>
        <taxon>Stramenopiles</taxon>
        <taxon>Ochrophyta</taxon>
        <taxon>Bacillariophyta</taxon>
        <taxon>Bacillariophyceae</taxon>
        <taxon>Bacillariophycidae</taxon>
        <taxon>Naviculales</taxon>
        <taxon>Naviculaceae</taxon>
        <taxon>Seminavis</taxon>
    </lineage>
</organism>
<dbReference type="SUPFAM" id="SSF52058">
    <property type="entry name" value="L domain-like"/>
    <property type="match status" value="1"/>
</dbReference>